<keyword evidence="1" id="KW-0472">Membrane</keyword>
<accession>A0A8H3WYB0</accession>
<name>A0A8H3WYB0_GIGMA</name>
<dbReference type="SUPFAM" id="SSF54637">
    <property type="entry name" value="Thioesterase/thiol ester dehydrase-isomerase"/>
    <property type="match status" value="1"/>
</dbReference>
<dbReference type="Pfam" id="PF14539">
    <property type="entry name" value="DUF4442"/>
    <property type="match status" value="1"/>
</dbReference>
<feature type="transmembrane region" description="Helical" evidence="1">
    <location>
        <begin position="6"/>
        <end position="25"/>
    </location>
</feature>
<reference evidence="2 3" key="1">
    <citation type="journal article" date="2019" name="Environ. Microbiol.">
        <title>At the nexus of three kingdoms: the genome of the mycorrhizal fungus Gigaspora margarita provides insights into plant, endobacterial and fungal interactions.</title>
        <authorList>
            <person name="Venice F."/>
            <person name="Ghignone S."/>
            <person name="Salvioli di Fossalunga A."/>
            <person name="Amselem J."/>
            <person name="Novero M."/>
            <person name="Xianan X."/>
            <person name="Sedzielewska Toro K."/>
            <person name="Morin E."/>
            <person name="Lipzen A."/>
            <person name="Grigoriev I.V."/>
            <person name="Henrissat B."/>
            <person name="Martin F.M."/>
            <person name="Bonfante P."/>
        </authorList>
    </citation>
    <scope>NUCLEOTIDE SEQUENCE [LARGE SCALE GENOMIC DNA]</scope>
    <source>
        <strain evidence="2 3">BEG34</strain>
    </source>
</reference>
<dbReference type="InterPro" id="IPR027961">
    <property type="entry name" value="DUF4442"/>
</dbReference>
<protein>
    <submittedName>
        <fullName evidence="2">Thioesterase/thiol ester dehydrase-isomerase</fullName>
    </submittedName>
</protein>
<dbReference type="EMBL" id="WTPW01002473">
    <property type="protein sequence ID" value="KAF0380811.1"/>
    <property type="molecule type" value="Genomic_DNA"/>
</dbReference>
<keyword evidence="1" id="KW-0812">Transmembrane</keyword>
<evidence type="ECO:0000313" key="3">
    <source>
        <dbReference type="Proteomes" id="UP000439903"/>
    </source>
</evidence>
<dbReference type="InterPro" id="IPR029069">
    <property type="entry name" value="HotDog_dom_sf"/>
</dbReference>
<evidence type="ECO:0000313" key="2">
    <source>
        <dbReference type="EMBL" id="KAF0380811.1"/>
    </source>
</evidence>
<keyword evidence="3" id="KW-1185">Reference proteome</keyword>
<proteinExistence type="predicted"/>
<dbReference type="AlphaFoldDB" id="A0A8H3WYB0"/>
<dbReference type="Gene3D" id="3.10.129.10">
    <property type="entry name" value="Hotdog Thioesterase"/>
    <property type="match status" value="1"/>
</dbReference>
<evidence type="ECO:0000256" key="1">
    <source>
        <dbReference type="SAM" id="Phobius"/>
    </source>
</evidence>
<sequence>METTTIAALIITSIAILIGTFTFLANKAKMLRNPLQAWNELNKPIIRHFHMRITSLEEGNCSGVLKEQKKIHNPFNCIHAAALCTFAETIGGLAVLTKLTKNHRAIVTKINMEYYKKARGLITGTSTFSPKELIGTQECETILKDQSSDIVAKATIIWNIRSS</sequence>
<dbReference type="Proteomes" id="UP000439903">
    <property type="component" value="Unassembled WGS sequence"/>
</dbReference>
<dbReference type="GO" id="GO:0016853">
    <property type="term" value="F:isomerase activity"/>
    <property type="evidence" value="ECO:0007669"/>
    <property type="project" value="UniProtKB-KW"/>
</dbReference>
<dbReference type="CDD" id="cd03443">
    <property type="entry name" value="PaaI_thioesterase"/>
    <property type="match status" value="1"/>
</dbReference>
<keyword evidence="2" id="KW-0413">Isomerase</keyword>
<organism evidence="2 3">
    <name type="scientific">Gigaspora margarita</name>
    <dbReference type="NCBI Taxonomy" id="4874"/>
    <lineage>
        <taxon>Eukaryota</taxon>
        <taxon>Fungi</taxon>
        <taxon>Fungi incertae sedis</taxon>
        <taxon>Mucoromycota</taxon>
        <taxon>Glomeromycotina</taxon>
        <taxon>Glomeromycetes</taxon>
        <taxon>Diversisporales</taxon>
        <taxon>Gigasporaceae</taxon>
        <taxon>Gigaspora</taxon>
    </lineage>
</organism>
<dbReference type="OrthoDB" id="10255641at2759"/>
<gene>
    <name evidence="2" type="ORF">F8M41_012132</name>
</gene>
<comment type="caution">
    <text evidence="2">The sequence shown here is derived from an EMBL/GenBank/DDBJ whole genome shotgun (WGS) entry which is preliminary data.</text>
</comment>
<keyword evidence="1" id="KW-1133">Transmembrane helix</keyword>